<organism evidence="1 2">
    <name type="scientific">Arsenophonus nasoniae</name>
    <name type="common">son-killer infecting Nasonia vitripennis</name>
    <dbReference type="NCBI Taxonomy" id="638"/>
    <lineage>
        <taxon>Bacteria</taxon>
        <taxon>Pseudomonadati</taxon>
        <taxon>Pseudomonadota</taxon>
        <taxon>Gammaproteobacteria</taxon>
        <taxon>Enterobacterales</taxon>
        <taxon>Morganellaceae</taxon>
        <taxon>Arsenophonus</taxon>
    </lineage>
</organism>
<dbReference type="EMBL" id="CP123504">
    <property type="protein sequence ID" value="WGM00996.1"/>
    <property type="molecule type" value="Genomic_DNA"/>
</dbReference>
<evidence type="ECO:0000313" key="2">
    <source>
        <dbReference type="Proteomes" id="UP001177595"/>
    </source>
</evidence>
<dbReference type="Proteomes" id="UP001177595">
    <property type="component" value="Chromosome"/>
</dbReference>
<name>A0AA95K918_9GAMM</name>
<protein>
    <submittedName>
        <fullName evidence="1">Phage virion morphogenesis protein</fullName>
    </submittedName>
</protein>
<proteinExistence type="predicted"/>
<dbReference type="Pfam" id="PF05069">
    <property type="entry name" value="Phage_tail_S"/>
    <property type="match status" value="1"/>
</dbReference>
<dbReference type="NCBIfam" id="TIGR01635">
    <property type="entry name" value="tail_comp_S"/>
    <property type="match status" value="1"/>
</dbReference>
<sequence>MKNLMHIQIDARELAKALRDLSLAGQDMTPLMRALAETLKTETDLNFEDEGHPAWQPSVAALARKGMTLSASGQLRGSVTTDYSSHHAALGSNLDYARIHQLGGKAGRQRRFTLPARPYLPVDEQGALQPGTEQKLLASVLRYLDRATRR</sequence>
<reference evidence="1" key="1">
    <citation type="submission" date="2023-04" db="EMBL/GenBank/DDBJ databases">
        <title>Genome dynamics across the evolutionary transition to endosymbiosis.</title>
        <authorList>
            <person name="Siozios S."/>
            <person name="Nadal-Jimenez P."/>
            <person name="Azagi T."/>
            <person name="Sprong H."/>
            <person name="Frost C.L."/>
            <person name="Parratt S.R."/>
            <person name="Taylor G."/>
            <person name="Brettell L."/>
            <person name="Lew K.C."/>
            <person name="Croft L."/>
            <person name="King K.C."/>
            <person name="Brockhurst M.A."/>
            <person name="Hypsa V."/>
            <person name="Novakova E."/>
            <person name="Darby A.C."/>
            <person name="Hurst G.D.D."/>
        </authorList>
    </citation>
    <scope>NUCLEOTIDE SEQUENCE</scope>
    <source>
        <strain evidence="1">APv</strain>
    </source>
</reference>
<evidence type="ECO:0000313" key="1">
    <source>
        <dbReference type="EMBL" id="WGM00996.1"/>
    </source>
</evidence>
<gene>
    <name evidence="1" type="ORF">QE210_14270</name>
</gene>
<dbReference type="AlphaFoldDB" id="A0AA95K918"/>
<dbReference type="InterPro" id="IPR006522">
    <property type="entry name" value="Phage_virion_morphogenesis"/>
</dbReference>
<dbReference type="RefSeq" id="WP_280624576.1">
    <property type="nucleotide sequence ID" value="NZ_CP123504.1"/>
</dbReference>
<accession>A0AA95K918</accession>